<dbReference type="Proteomes" id="UP000277811">
    <property type="component" value="Unassembled WGS sequence"/>
</dbReference>
<sequence>MNGTLKDVKMLMAGECGLVVEFGAVISPAVNGIVQQLNRLLAARPIEGILEIVPTYRAVTLYFDPLQVSRTELIRLVRQRLDEVRPQAGEGIPARIIHVPVYYGGVLGPDLDFVARYTGLAAREVVALHTSRPYLVYMLGFTPGFPYLGGLPAELVVPRQEKPRAKVPAGSVGIGGSQTGLYPVESPGEWWLIGRTPLKVFDPDRVQPFLVAAGDYLHFEDIPVEEYFAIRRQVADGAYRPWISYKAEGEGL</sequence>
<name>A0A498RE86_9FIRM</name>
<dbReference type="OrthoDB" id="9778567at2"/>
<feature type="domain" description="Carboxyltransferase" evidence="4">
    <location>
        <begin position="8"/>
        <end position="211"/>
    </location>
</feature>
<keyword evidence="3" id="KW-0067">ATP-binding</keyword>
<dbReference type="EMBL" id="UPPP01000134">
    <property type="protein sequence ID" value="VBB09801.1"/>
    <property type="molecule type" value="Genomic_DNA"/>
</dbReference>
<evidence type="ECO:0000256" key="1">
    <source>
        <dbReference type="ARBA" id="ARBA00022741"/>
    </source>
</evidence>
<dbReference type="AlphaFoldDB" id="A0A498RE86"/>
<dbReference type="Gene3D" id="3.30.1360.40">
    <property type="match status" value="1"/>
</dbReference>
<dbReference type="RefSeq" id="WP_122630656.1">
    <property type="nucleotide sequence ID" value="NZ_UPPP01000134.1"/>
</dbReference>
<protein>
    <submittedName>
        <fullName evidence="5">Allophanate hydrolase subunit 1</fullName>
    </submittedName>
</protein>
<dbReference type="SUPFAM" id="SSF160467">
    <property type="entry name" value="PH0987 N-terminal domain-like"/>
    <property type="match status" value="1"/>
</dbReference>
<dbReference type="NCBIfam" id="TIGR00370">
    <property type="entry name" value="5-oxoprolinase subunit PxpB"/>
    <property type="match status" value="1"/>
</dbReference>
<dbReference type="PANTHER" id="PTHR34698:SF2">
    <property type="entry name" value="5-OXOPROLINASE SUBUNIT B"/>
    <property type="match status" value="1"/>
</dbReference>
<dbReference type="GO" id="GO:0005524">
    <property type="term" value="F:ATP binding"/>
    <property type="evidence" value="ECO:0007669"/>
    <property type="project" value="UniProtKB-KW"/>
</dbReference>
<dbReference type="SUPFAM" id="SSF50891">
    <property type="entry name" value="Cyclophilin-like"/>
    <property type="match status" value="1"/>
</dbReference>
<keyword evidence="1" id="KW-0547">Nucleotide-binding</keyword>
<accession>A0A498RE86</accession>
<evidence type="ECO:0000313" key="5">
    <source>
        <dbReference type="EMBL" id="VBB09801.1"/>
    </source>
</evidence>
<reference evidence="5 6" key="1">
    <citation type="submission" date="2018-06" db="EMBL/GenBank/DDBJ databases">
        <authorList>
            <person name="Strepis N."/>
        </authorList>
    </citation>
    <scope>NUCLEOTIDE SEQUENCE [LARGE SCALE GENOMIC DNA]</scope>
    <source>
        <strain evidence="5">LUCI</strain>
    </source>
</reference>
<dbReference type="GO" id="GO:0016787">
    <property type="term" value="F:hydrolase activity"/>
    <property type="evidence" value="ECO:0007669"/>
    <property type="project" value="UniProtKB-KW"/>
</dbReference>
<keyword evidence="2 5" id="KW-0378">Hydrolase</keyword>
<evidence type="ECO:0000313" key="6">
    <source>
        <dbReference type="Proteomes" id="UP000277811"/>
    </source>
</evidence>
<gene>
    <name evidence="5" type="ORF">LUCI_5099</name>
</gene>
<proteinExistence type="predicted"/>
<keyword evidence="6" id="KW-1185">Reference proteome</keyword>
<dbReference type="InterPro" id="IPR010016">
    <property type="entry name" value="PxpB"/>
</dbReference>
<dbReference type="Gene3D" id="2.40.100.10">
    <property type="entry name" value="Cyclophilin-like"/>
    <property type="match status" value="1"/>
</dbReference>
<dbReference type="Pfam" id="PF02682">
    <property type="entry name" value="CT_C_D"/>
    <property type="match status" value="1"/>
</dbReference>
<evidence type="ECO:0000256" key="3">
    <source>
        <dbReference type="ARBA" id="ARBA00022840"/>
    </source>
</evidence>
<dbReference type="PANTHER" id="PTHR34698">
    <property type="entry name" value="5-OXOPROLINASE SUBUNIT B"/>
    <property type="match status" value="1"/>
</dbReference>
<evidence type="ECO:0000256" key="2">
    <source>
        <dbReference type="ARBA" id="ARBA00022801"/>
    </source>
</evidence>
<dbReference type="InterPro" id="IPR029000">
    <property type="entry name" value="Cyclophilin-like_dom_sf"/>
</dbReference>
<organism evidence="5 6">
    <name type="scientific">Lucifera butyrica</name>
    <dbReference type="NCBI Taxonomy" id="1351585"/>
    <lineage>
        <taxon>Bacteria</taxon>
        <taxon>Bacillati</taxon>
        <taxon>Bacillota</taxon>
        <taxon>Negativicutes</taxon>
        <taxon>Veillonellales</taxon>
        <taxon>Veillonellaceae</taxon>
        <taxon>Lucifera</taxon>
    </lineage>
</organism>
<dbReference type="SMART" id="SM00796">
    <property type="entry name" value="AHS1"/>
    <property type="match status" value="1"/>
</dbReference>
<dbReference type="InterPro" id="IPR003833">
    <property type="entry name" value="CT_C_D"/>
</dbReference>
<evidence type="ECO:0000259" key="4">
    <source>
        <dbReference type="SMART" id="SM00796"/>
    </source>
</evidence>